<dbReference type="EMBL" id="KN832885">
    <property type="protein sequence ID" value="KIM96240.1"/>
    <property type="molecule type" value="Genomic_DNA"/>
</dbReference>
<dbReference type="HOGENOM" id="CLU_811572_0_0_1"/>
<organism evidence="2 3">
    <name type="scientific">Oidiodendron maius (strain Zn)</name>
    <dbReference type="NCBI Taxonomy" id="913774"/>
    <lineage>
        <taxon>Eukaryota</taxon>
        <taxon>Fungi</taxon>
        <taxon>Dikarya</taxon>
        <taxon>Ascomycota</taxon>
        <taxon>Pezizomycotina</taxon>
        <taxon>Leotiomycetes</taxon>
        <taxon>Leotiomycetes incertae sedis</taxon>
        <taxon>Myxotrichaceae</taxon>
        <taxon>Oidiodendron</taxon>
    </lineage>
</organism>
<dbReference type="OrthoDB" id="4509548at2759"/>
<protein>
    <submittedName>
        <fullName evidence="2">Uncharacterized protein</fullName>
    </submittedName>
</protein>
<sequence length="342" mass="37275">MKNFNLFLLWVCLLSVKVLSNNSSIAYELLYYYYVYKMEWESEPDSSRTIATGCVPDSGRSGMCYFDEFADYVMNDALFSDNYHPDPLTDHTSTPTADSVAAINNAIANGKINSARYDIAHLSEDLHGVTSMPDVLDYMLHAANDAINFGGVDQETMENAAQMSAAAKTSRGPDITAGQLAALKTQFPAIVQDYLAFNDVFDWDATFGAIDDAINSGDIGAVVGNAYKAALTGFSRTFGNPGYGYKVSDENHIAIQAGFTDTINQITQGVNDMIASKTPLASLSECSSDISSSSDSEKRKRMLVKNGSYTGLRKRAFAEIDSRSGLSGKRKRVLRLKMASEL</sequence>
<gene>
    <name evidence="2" type="ORF">OIDMADRAFT_183613</name>
</gene>
<dbReference type="AlphaFoldDB" id="A0A0C3GJB6"/>
<reference evidence="3" key="2">
    <citation type="submission" date="2015-01" db="EMBL/GenBank/DDBJ databases">
        <title>Evolutionary Origins and Diversification of the Mycorrhizal Mutualists.</title>
        <authorList>
            <consortium name="DOE Joint Genome Institute"/>
            <consortium name="Mycorrhizal Genomics Consortium"/>
            <person name="Kohler A."/>
            <person name="Kuo A."/>
            <person name="Nagy L.G."/>
            <person name="Floudas D."/>
            <person name="Copeland A."/>
            <person name="Barry K.W."/>
            <person name="Cichocki N."/>
            <person name="Veneault-Fourrey C."/>
            <person name="LaButti K."/>
            <person name="Lindquist E.A."/>
            <person name="Lipzen A."/>
            <person name="Lundell T."/>
            <person name="Morin E."/>
            <person name="Murat C."/>
            <person name="Riley R."/>
            <person name="Ohm R."/>
            <person name="Sun H."/>
            <person name="Tunlid A."/>
            <person name="Henrissat B."/>
            <person name="Grigoriev I.V."/>
            <person name="Hibbett D.S."/>
            <person name="Martin F."/>
        </authorList>
    </citation>
    <scope>NUCLEOTIDE SEQUENCE [LARGE SCALE GENOMIC DNA]</scope>
    <source>
        <strain evidence="3">Zn</strain>
    </source>
</reference>
<evidence type="ECO:0000313" key="2">
    <source>
        <dbReference type="EMBL" id="KIM96240.1"/>
    </source>
</evidence>
<dbReference type="InParanoid" id="A0A0C3GJB6"/>
<reference evidence="2 3" key="1">
    <citation type="submission" date="2014-04" db="EMBL/GenBank/DDBJ databases">
        <authorList>
            <consortium name="DOE Joint Genome Institute"/>
            <person name="Kuo A."/>
            <person name="Martino E."/>
            <person name="Perotto S."/>
            <person name="Kohler A."/>
            <person name="Nagy L.G."/>
            <person name="Floudas D."/>
            <person name="Copeland A."/>
            <person name="Barry K.W."/>
            <person name="Cichocki N."/>
            <person name="Veneault-Fourrey C."/>
            <person name="LaButti K."/>
            <person name="Lindquist E.A."/>
            <person name="Lipzen A."/>
            <person name="Lundell T."/>
            <person name="Morin E."/>
            <person name="Murat C."/>
            <person name="Sun H."/>
            <person name="Tunlid A."/>
            <person name="Henrissat B."/>
            <person name="Grigoriev I.V."/>
            <person name="Hibbett D.S."/>
            <person name="Martin F."/>
            <person name="Nordberg H.P."/>
            <person name="Cantor M.N."/>
            <person name="Hua S.X."/>
        </authorList>
    </citation>
    <scope>NUCLEOTIDE SEQUENCE [LARGE SCALE GENOMIC DNA]</scope>
    <source>
        <strain evidence="2 3">Zn</strain>
    </source>
</reference>
<evidence type="ECO:0000256" key="1">
    <source>
        <dbReference type="SAM" id="SignalP"/>
    </source>
</evidence>
<name>A0A0C3GJB6_OIDMZ</name>
<feature type="signal peptide" evidence="1">
    <location>
        <begin position="1"/>
        <end position="20"/>
    </location>
</feature>
<keyword evidence="3" id="KW-1185">Reference proteome</keyword>
<keyword evidence="1" id="KW-0732">Signal</keyword>
<proteinExistence type="predicted"/>
<evidence type="ECO:0000313" key="3">
    <source>
        <dbReference type="Proteomes" id="UP000054321"/>
    </source>
</evidence>
<accession>A0A0C3GJB6</accession>
<feature type="chain" id="PRO_5002164604" evidence="1">
    <location>
        <begin position="21"/>
        <end position="342"/>
    </location>
</feature>
<dbReference type="Proteomes" id="UP000054321">
    <property type="component" value="Unassembled WGS sequence"/>
</dbReference>